<dbReference type="Gene3D" id="2.10.70.100">
    <property type="match status" value="1"/>
</dbReference>
<dbReference type="InterPro" id="IPR029016">
    <property type="entry name" value="GAF-like_dom_sf"/>
</dbReference>
<sequence>MTEAKAGISSHSSPTPSTETTGLLESEARFRFVLEASPDGFTILRTVPDQGGAIADFSIEYVNPVAARGVNRRPEEIVGQQLLQLFPECKSSGIFARYVTVAETGISETFETFYNSQALTGWFRNVVVKLNDGIAVSFSNITDRKQAELALQQQEQHFKVALQTAKLGSWEHDLITGVLTCSAQCKANFGLPPDAEFTHETLFAVLHSDDVSMVQAAIEHSVQSGTDYEVEERCYHPDGSLHWLIVRGQVICDANGTPIRMVGVTLDITERKQFEESLRAANQHTSNILESITDAFIAFDRDWRYTYVNQEAARMLGRSPGELLGQRWQDVFPEVARQNTVTGRALHQAMTEQVSARLEVFSLAAQRWIEMSIFPSPNGVAAWFRDISDRKRAEHRRDAQYAIARILAEATTIAEATPAILQALCENLGWQVGVLWSVTPEHPLLHCIDCWQARAELHEFIATRQQMTFSPGVGIPGRVWASRQPLWLTEISQDSNFPRATLAPQTGLKSAFGFPIQLGHEILGVIECFSDRVQETDSDLLQMMAAIGSQIGQFMERKRTEIALRESQDLFQSFMNHSPMAAFI</sequence>
<protein>
    <recommendedName>
        <fullName evidence="2">histidine kinase</fullName>
        <ecNumber evidence="2">2.7.13.3</ecNumber>
    </recommendedName>
</protein>
<evidence type="ECO:0000256" key="6">
    <source>
        <dbReference type="SAM" id="MobiDB-lite"/>
    </source>
</evidence>
<evidence type="ECO:0000256" key="5">
    <source>
        <dbReference type="ARBA" id="ARBA00022777"/>
    </source>
</evidence>
<feature type="non-terminal residue" evidence="9">
    <location>
        <position position="584"/>
    </location>
</feature>
<dbReference type="Pfam" id="PF13185">
    <property type="entry name" value="GAF_2"/>
    <property type="match status" value="1"/>
</dbReference>
<dbReference type="SUPFAM" id="SSF55781">
    <property type="entry name" value="GAF domain-like"/>
    <property type="match status" value="1"/>
</dbReference>
<name>A0ABV0JGN5_9CYAN</name>
<feature type="compositionally biased region" description="Low complexity" evidence="6">
    <location>
        <begin position="9"/>
        <end position="21"/>
    </location>
</feature>
<dbReference type="InterPro" id="IPR000014">
    <property type="entry name" value="PAS"/>
</dbReference>
<keyword evidence="4" id="KW-0808">Transferase</keyword>
<dbReference type="NCBIfam" id="TIGR00229">
    <property type="entry name" value="sensory_box"/>
    <property type="match status" value="2"/>
</dbReference>
<dbReference type="Proteomes" id="UP001464891">
    <property type="component" value="Unassembled WGS sequence"/>
</dbReference>
<evidence type="ECO:0000256" key="4">
    <source>
        <dbReference type="ARBA" id="ARBA00022679"/>
    </source>
</evidence>
<keyword evidence="3" id="KW-0597">Phosphoprotein</keyword>
<dbReference type="InterPro" id="IPR000700">
    <property type="entry name" value="PAS-assoc_C"/>
</dbReference>
<proteinExistence type="predicted"/>
<reference evidence="9 10" key="1">
    <citation type="submission" date="2022-04" db="EMBL/GenBank/DDBJ databases">
        <title>Positive selection, recombination, and allopatry shape intraspecific diversity of widespread and dominant cyanobacteria.</title>
        <authorList>
            <person name="Wei J."/>
            <person name="Shu W."/>
            <person name="Hu C."/>
        </authorList>
    </citation>
    <scope>NUCLEOTIDE SEQUENCE [LARGE SCALE GENOMIC DNA]</scope>
    <source>
        <strain evidence="9 10">GB2-A4</strain>
    </source>
</reference>
<feature type="domain" description="PAS" evidence="7">
    <location>
        <begin position="281"/>
        <end position="326"/>
    </location>
</feature>
<dbReference type="Pfam" id="PF08447">
    <property type="entry name" value="PAS_3"/>
    <property type="match status" value="1"/>
</dbReference>
<feature type="domain" description="PAC" evidence="8">
    <location>
        <begin position="228"/>
        <end position="280"/>
    </location>
</feature>
<dbReference type="EC" id="2.7.13.3" evidence="2"/>
<comment type="caution">
    <text evidence="9">The sequence shown here is derived from an EMBL/GenBank/DDBJ whole genome shotgun (WGS) entry which is preliminary data.</text>
</comment>
<dbReference type="SMART" id="SM00086">
    <property type="entry name" value="PAC"/>
    <property type="match status" value="1"/>
</dbReference>
<dbReference type="SUPFAM" id="SSF55785">
    <property type="entry name" value="PYP-like sensor domain (PAS domain)"/>
    <property type="match status" value="3"/>
</dbReference>
<gene>
    <name evidence="9" type="ORF">NC998_27330</name>
</gene>
<dbReference type="Gene3D" id="3.30.450.20">
    <property type="entry name" value="PAS domain"/>
    <property type="match status" value="3"/>
</dbReference>
<dbReference type="PANTHER" id="PTHR43304:SF1">
    <property type="entry name" value="PAC DOMAIN-CONTAINING PROTEIN"/>
    <property type="match status" value="1"/>
</dbReference>
<evidence type="ECO:0000256" key="2">
    <source>
        <dbReference type="ARBA" id="ARBA00012438"/>
    </source>
</evidence>
<dbReference type="InterPro" id="IPR001610">
    <property type="entry name" value="PAC"/>
</dbReference>
<dbReference type="InterPro" id="IPR013655">
    <property type="entry name" value="PAS_fold_3"/>
</dbReference>
<dbReference type="EMBL" id="JAMPKM010000045">
    <property type="protein sequence ID" value="MEP0820804.1"/>
    <property type="molecule type" value="Genomic_DNA"/>
</dbReference>
<evidence type="ECO:0000259" key="7">
    <source>
        <dbReference type="PROSITE" id="PS50112"/>
    </source>
</evidence>
<evidence type="ECO:0000259" key="8">
    <source>
        <dbReference type="PROSITE" id="PS50113"/>
    </source>
</evidence>
<accession>A0ABV0JGN5</accession>
<comment type="catalytic activity">
    <reaction evidence="1">
        <text>ATP + protein L-histidine = ADP + protein N-phospho-L-histidine.</text>
        <dbReference type="EC" id="2.7.13.3"/>
    </reaction>
</comment>
<evidence type="ECO:0000256" key="3">
    <source>
        <dbReference type="ARBA" id="ARBA00022553"/>
    </source>
</evidence>
<dbReference type="SMART" id="SM00091">
    <property type="entry name" value="PAS"/>
    <property type="match status" value="3"/>
</dbReference>
<dbReference type="Pfam" id="PF08448">
    <property type="entry name" value="PAS_4"/>
    <property type="match status" value="2"/>
</dbReference>
<evidence type="ECO:0000256" key="1">
    <source>
        <dbReference type="ARBA" id="ARBA00000085"/>
    </source>
</evidence>
<evidence type="ECO:0000313" key="10">
    <source>
        <dbReference type="Proteomes" id="UP001464891"/>
    </source>
</evidence>
<evidence type="ECO:0000313" key="9">
    <source>
        <dbReference type="EMBL" id="MEP0820804.1"/>
    </source>
</evidence>
<feature type="region of interest" description="Disordered" evidence="6">
    <location>
        <begin position="1"/>
        <end position="21"/>
    </location>
</feature>
<dbReference type="PROSITE" id="PS50112">
    <property type="entry name" value="PAS"/>
    <property type="match status" value="1"/>
</dbReference>
<dbReference type="CDD" id="cd00130">
    <property type="entry name" value="PAS"/>
    <property type="match status" value="2"/>
</dbReference>
<dbReference type="Gene3D" id="3.30.450.40">
    <property type="match status" value="1"/>
</dbReference>
<dbReference type="SMART" id="SM00065">
    <property type="entry name" value="GAF"/>
    <property type="match status" value="1"/>
</dbReference>
<dbReference type="RefSeq" id="WP_190442800.1">
    <property type="nucleotide sequence ID" value="NZ_JAMPKM010000045.1"/>
</dbReference>
<dbReference type="PROSITE" id="PS50113">
    <property type="entry name" value="PAC"/>
    <property type="match status" value="1"/>
</dbReference>
<dbReference type="InterPro" id="IPR052162">
    <property type="entry name" value="Sensor_kinase/Photoreceptor"/>
</dbReference>
<dbReference type="PANTHER" id="PTHR43304">
    <property type="entry name" value="PHYTOCHROME-LIKE PROTEIN CPH1"/>
    <property type="match status" value="1"/>
</dbReference>
<dbReference type="InterPro" id="IPR013656">
    <property type="entry name" value="PAS_4"/>
</dbReference>
<organism evidence="9 10">
    <name type="scientific">Trichocoleus desertorum GB2-A4</name>
    <dbReference type="NCBI Taxonomy" id="2933944"/>
    <lineage>
        <taxon>Bacteria</taxon>
        <taxon>Bacillati</taxon>
        <taxon>Cyanobacteriota</taxon>
        <taxon>Cyanophyceae</taxon>
        <taxon>Leptolyngbyales</taxon>
        <taxon>Trichocoleusaceae</taxon>
        <taxon>Trichocoleus</taxon>
    </lineage>
</organism>
<dbReference type="InterPro" id="IPR035965">
    <property type="entry name" value="PAS-like_dom_sf"/>
</dbReference>
<keyword evidence="5" id="KW-0418">Kinase</keyword>
<keyword evidence="10" id="KW-1185">Reference proteome</keyword>
<dbReference type="InterPro" id="IPR003018">
    <property type="entry name" value="GAF"/>
</dbReference>